<keyword evidence="3" id="KW-1185">Reference proteome</keyword>
<dbReference type="InterPro" id="IPR043129">
    <property type="entry name" value="ATPase_NBD"/>
</dbReference>
<evidence type="ECO:0000313" key="3">
    <source>
        <dbReference type="Proteomes" id="UP000002964"/>
    </source>
</evidence>
<organism evidence="2 3">
    <name type="scientific">Thiorhodovibrio frisius</name>
    <dbReference type="NCBI Taxonomy" id="631362"/>
    <lineage>
        <taxon>Bacteria</taxon>
        <taxon>Pseudomonadati</taxon>
        <taxon>Pseudomonadota</taxon>
        <taxon>Gammaproteobacteria</taxon>
        <taxon>Chromatiales</taxon>
        <taxon>Chromatiaceae</taxon>
        <taxon>Thiorhodovibrio</taxon>
    </lineage>
</organism>
<feature type="region of interest" description="Disordered" evidence="1">
    <location>
        <begin position="102"/>
        <end position="129"/>
    </location>
</feature>
<evidence type="ECO:0000313" key="2">
    <source>
        <dbReference type="EMBL" id="EIC22439.1"/>
    </source>
</evidence>
<evidence type="ECO:0000256" key="1">
    <source>
        <dbReference type="SAM" id="MobiDB-lite"/>
    </source>
</evidence>
<name>H8Z118_9GAMM</name>
<dbReference type="SUPFAM" id="SSF53067">
    <property type="entry name" value="Actin-like ATPase domain"/>
    <property type="match status" value="1"/>
</dbReference>
<dbReference type="STRING" id="631362.Thi970DRAFT_02705"/>
<accession>H8Z118</accession>
<protein>
    <submittedName>
        <fullName evidence="2">Uncharacterized protein</fullName>
    </submittedName>
</protein>
<dbReference type="eggNOG" id="COG0443">
    <property type="taxonomic scope" value="Bacteria"/>
</dbReference>
<reference evidence="2 3" key="2">
    <citation type="submission" date="2011-11" db="EMBL/GenBank/DDBJ databases">
        <authorList>
            <consortium name="US DOE Joint Genome Institute"/>
            <person name="Lucas S."/>
            <person name="Han J."/>
            <person name="Lapidus A."/>
            <person name="Cheng J.-F."/>
            <person name="Goodwin L."/>
            <person name="Pitluck S."/>
            <person name="Peters L."/>
            <person name="Ovchinnikova G."/>
            <person name="Zhang X."/>
            <person name="Detter J.C."/>
            <person name="Han C."/>
            <person name="Tapia R."/>
            <person name="Land M."/>
            <person name="Hauser L."/>
            <person name="Kyrpides N."/>
            <person name="Ivanova N."/>
            <person name="Pagani I."/>
            <person name="Vogl K."/>
            <person name="Liu Z."/>
            <person name="Overmann J."/>
            <person name="Frigaard N.-U."/>
            <person name="Bryant D."/>
            <person name="Woyke T."/>
        </authorList>
    </citation>
    <scope>NUCLEOTIDE SEQUENCE [LARGE SCALE GENOMIC DNA]</scope>
    <source>
        <strain evidence="2 3">970</strain>
    </source>
</reference>
<dbReference type="Proteomes" id="UP000002964">
    <property type="component" value="Unassembled WGS sequence"/>
</dbReference>
<dbReference type="AlphaFoldDB" id="H8Z118"/>
<sequence length="176" mass="19195">MSENSILSTTRPSAEAQPVLAIDFGTSNTYVTKCPGDKEDPVGVDFGNGRDGIATAILYRDGKEALIGHVALEEFGEAGAEHDDYRIRAQFKPELVSLPGPNGPTHGQGCREPQPITQDEARSRQIPARDVGSRSRLALRWLRVYSIKSIIRPAQYDTLPGNPEGIPGKLIERESE</sequence>
<dbReference type="HOGENOM" id="CLU_1524454_0_0_6"/>
<reference evidence="3" key="1">
    <citation type="submission" date="2011-06" db="EMBL/GenBank/DDBJ databases">
        <authorList>
            <consortium name="US DOE Joint Genome Institute (JGI-PGF)"/>
            <person name="Lucas S."/>
            <person name="Han J."/>
            <person name="Lapidus A."/>
            <person name="Cheng J.-F."/>
            <person name="Goodwin L."/>
            <person name="Pitluck S."/>
            <person name="Peters L."/>
            <person name="Land M.L."/>
            <person name="Hauser L."/>
            <person name="Vogl K."/>
            <person name="Liu Z."/>
            <person name="Overmann J."/>
            <person name="Frigaard N.-U."/>
            <person name="Bryant D.A."/>
            <person name="Woyke T.J."/>
        </authorList>
    </citation>
    <scope>NUCLEOTIDE SEQUENCE [LARGE SCALE GENOMIC DNA]</scope>
    <source>
        <strain evidence="3">970</strain>
    </source>
</reference>
<proteinExistence type="predicted"/>
<dbReference type="EMBL" id="JH603169">
    <property type="protein sequence ID" value="EIC22439.1"/>
    <property type="molecule type" value="Genomic_DNA"/>
</dbReference>
<gene>
    <name evidence="2" type="ORF">Thi970DRAFT_02705</name>
</gene>
<dbReference type="RefSeq" id="WP_009149284.1">
    <property type="nucleotide sequence ID" value="NZ_CP121471.1"/>
</dbReference>